<keyword evidence="3" id="KW-1185">Reference proteome</keyword>
<evidence type="ECO:0000256" key="1">
    <source>
        <dbReference type="SAM" id="Coils"/>
    </source>
</evidence>
<protein>
    <submittedName>
        <fullName evidence="2">Uncharacterized protein</fullName>
    </submittedName>
</protein>
<name>A0A0L0F782_9EUKA</name>
<evidence type="ECO:0000313" key="3">
    <source>
        <dbReference type="Proteomes" id="UP000054560"/>
    </source>
</evidence>
<dbReference type="RefSeq" id="XP_014146467.1">
    <property type="nucleotide sequence ID" value="XM_014290992.1"/>
</dbReference>
<dbReference type="GeneID" id="25915381"/>
<feature type="coiled-coil region" evidence="1">
    <location>
        <begin position="18"/>
        <end position="102"/>
    </location>
</feature>
<dbReference type="EMBL" id="KQ246831">
    <property type="protein sequence ID" value="KNC72565.1"/>
    <property type="molecule type" value="Genomic_DNA"/>
</dbReference>
<proteinExistence type="predicted"/>
<feature type="non-terminal residue" evidence="2">
    <location>
        <position position="102"/>
    </location>
</feature>
<sequence length="102" mass="11606">MTIHMACISYLQTAATAAYELRSQLADAQQTVEQLETTLRDLKERQHQEAQAQTLDTGLKKEELETIVQQQTDTIAELTSNIDDLEQKAQKYHNRMAVLEGE</sequence>
<reference evidence="2 3" key="1">
    <citation type="submission" date="2011-02" db="EMBL/GenBank/DDBJ databases">
        <title>The Genome Sequence of Sphaeroforma arctica JP610.</title>
        <authorList>
            <consortium name="The Broad Institute Genome Sequencing Platform"/>
            <person name="Russ C."/>
            <person name="Cuomo C."/>
            <person name="Young S.K."/>
            <person name="Zeng Q."/>
            <person name="Gargeya S."/>
            <person name="Alvarado L."/>
            <person name="Berlin A."/>
            <person name="Chapman S.B."/>
            <person name="Chen Z."/>
            <person name="Freedman E."/>
            <person name="Gellesch M."/>
            <person name="Goldberg J."/>
            <person name="Griggs A."/>
            <person name="Gujja S."/>
            <person name="Heilman E."/>
            <person name="Heiman D."/>
            <person name="Howarth C."/>
            <person name="Mehta T."/>
            <person name="Neiman D."/>
            <person name="Pearson M."/>
            <person name="Roberts A."/>
            <person name="Saif S."/>
            <person name="Shea T."/>
            <person name="Shenoy N."/>
            <person name="Sisk P."/>
            <person name="Stolte C."/>
            <person name="Sykes S."/>
            <person name="White J."/>
            <person name="Yandava C."/>
            <person name="Burger G."/>
            <person name="Gray M.W."/>
            <person name="Holland P.W.H."/>
            <person name="King N."/>
            <person name="Lang F.B.F."/>
            <person name="Roger A.J."/>
            <person name="Ruiz-Trillo I."/>
            <person name="Haas B."/>
            <person name="Nusbaum C."/>
            <person name="Birren B."/>
        </authorList>
    </citation>
    <scope>NUCLEOTIDE SEQUENCE [LARGE SCALE GENOMIC DNA]</scope>
    <source>
        <strain evidence="2 3">JP610</strain>
    </source>
</reference>
<evidence type="ECO:0000313" key="2">
    <source>
        <dbReference type="EMBL" id="KNC72565.1"/>
    </source>
</evidence>
<keyword evidence="1" id="KW-0175">Coiled coil</keyword>
<organism evidence="2 3">
    <name type="scientific">Sphaeroforma arctica JP610</name>
    <dbReference type="NCBI Taxonomy" id="667725"/>
    <lineage>
        <taxon>Eukaryota</taxon>
        <taxon>Ichthyosporea</taxon>
        <taxon>Ichthyophonida</taxon>
        <taxon>Sphaeroforma</taxon>
    </lineage>
</organism>
<dbReference type="AlphaFoldDB" id="A0A0L0F782"/>
<accession>A0A0L0F782</accession>
<gene>
    <name evidence="2" type="ORF">SARC_14877</name>
</gene>
<dbReference type="Proteomes" id="UP000054560">
    <property type="component" value="Unassembled WGS sequence"/>
</dbReference>